<dbReference type="InterPro" id="IPR046358">
    <property type="entry name" value="Flagellin_C"/>
</dbReference>
<dbReference type="OrthoDB" id="9796789at2"/>
<gene>
    <name evidence="7" type="ORF">JBW_00723</name>
</gene>
<dbReference type="GO" id="GO:0009288">
    <property type="term" value="C:bacterial-type flagellum"/>
    <property type="evidence" value="ECO:0007669"/>
    <property type="project" value="UniProtKB-SubCell"/>
</dbReference>
<dbReference type="PRINTS" id="PR00207">
    <property type="entry name" value="FLAGELLIN"/>
</dbReference>
<accession>I9NNQ4</accession>
<dbReference type="InterPro" id="IPR001492">
    <property type="entry name" value="Flagellin"/>
</dbReference>
<keyword evidence="4" id="KW-0964">Secreted</keyword>
<dbReference type="PANTHER" id="PTHR42792:SF2">
    <property type="entry name" value="FLAGELLIN"/>
    <property type="match status" value="1"/>
</dbReference>
<keyword evidence="3 4" id="KW-0975">Bacterial flagellum</keyword>
<dbReference type="Pfam" id="PF00669">
    <property type="entry name" value="Flagellin_N"/>
    <property type="match status" value="1"/>
</dbReference>
<comment type="function">
    <text evidence="4">Flagellin is the subunit protein which polymerizes to form the filaments of bacterial flagella.</text>
</comment>
<feature type="domain" description="Flagellin C-terminal" evidence="6">
    <location>
        <begin position="187"/>
        <end position="272"/>
    </location>
</feature>
<dbReference type="Gene3D" id="6.10.10.10">
    <property type="entry name" value="Flagellar export chaperone, C-terminal domain"/>
    <property type="match status" value="1"/>
</dbReference>
<evidence type="ECO:0000259" key="6">
    <source>
        <dbReference type="Pfam" id="PF00700"/>
    </source>
</evidence>
<dbReference type="PANTHER" id="PTHR42792">
    <property type="entry name" value="FLAGELLIN"/>
    <property type="match status" value="1"/>
</dbReference>
<dbReference type="GO" id="GO:0005198">
    <property type="term" value="F:structural molecule activity"/>
    <property type="evidence" value="ECO:0007669"/>
    <property type="project" value="UniProtKB-UniRule"/>
</dbReference>
<reference evidence="7 8" key="1">
    <citation type="journal article" date="2015" name="Genome Announc.">
        <title>Complete Genome Sequence of Pelosinus fermentans JBW45, a Member of a Remarkably Competitive Group of Negativicutes in the Firmicutes Phylum.</title>
        <authorList>
            <person name="De Leon K.B."/>
            <person name="Utturkar S.M."/>
            <person name="Camilleri L.B."/>
            <person name="Elias D.A."/>
            <person name="Arkin A.P."/>
            <person name="Fields M.W."/>
            <person name="Brown S.D."/>
            <person name="Wall J.D."/>
        </authorList>
    </citation>
    <scope>NUCLEOTIDE SEQUENCE [LARGE SCALE GENOMIC DNA]</scope>
    <source>
        <strain evidence="7 8">JBW45</strain>
    </source>
</reference>
<dbReference type="KEGG" id="pft:JBW_00723"/>
<proteinExistence type="inferred from homology"/>
<dbReference type="EMBL" id="CP010978">
    <property type="protein sequence ID" value="AJQ26075.1"/>
    <property type="molecule type" value="Genomic_DNA"/>
</dbReference>
<evidence type="ECO:0000256" key="3">
    <source>
        <dbReference type="ARBA" id="ARBA00023143"/>
    </source>
</evidence>
<feature type="domain" description="Flagellin N-terminal" evidence="5">
    <location>
        <begin position="4"/>
        <end position="141"/>
    </location>
</feature>
<dbReference type="RefSeq" id="WP_007959168.1">
    <property type="nucleotide sequence ID" value="NZ_CP010978.1"/>
</dbReference>
<keyword evidence="7" id="KW-0966">Cell projection</keyword>
<dbReference type="GO" id="GO:0005576">
    <property type="term" value="C:extracellular region"/>
    <property type="evidence" value="ECO:0007669"/>
    <property type="project" value="UniProtKB-SubCell"/>
</dbReference>
<dbReference type="STRING" id="1192197.JBW_00723"/>
<reference evidence="8" key="2">
    <citation type="submission" date="2015-02" db="EMBL/GenBank/DDBJ databases">
        <title>Complete Genome Sequence of Pelosinus fermentans JBW45.</title>
        <authorList>
            <person name="De Leon K.B."/>
            <person name="Utturkar S.M."/>
            <person name="Camilleri L.B."/>
            <person name="Arkin A.P."/>
            <person name="Fields M.W."/>
            <person name="Brown S.D."/>
            <person name="Wall J.D."/>
        </authorList>
    </citation>
    <scope>NUCLEOTIDE SEQUENCE [LARGE SCALE GENOMIC DNA]</scope>
    <source>
        <strain evidence="8">JBW45</strain>
    </source>
</reference>
<evidence type="ECO:0000313" key="7">
    <source>
        <dbReference type="EMBL" id="AJQ26075.1"/>
    </source>
</evidence>
<dbReference type="HOGENOM" id="CLU_011142_2_0_9"/>
<keyword evidence="7" id="KW-0969">Cilium</keyword>
<evidence type="ECO:0000256" key="2">
    <source>
        <dbReference type="ARBA" id="ARBA00020110"/>
    </source>
</evidence>
<keyword evidence="7" id="KW-0282">Flagellum</keyword>
<dbReference type="SUPFAM" id="SSF64518">
    <property type="entry name" value="Phase 1 flagellin"/>
    <property type="match status" value="1"/>
</dbReference>
<dbReference type="Gene3D" id="1.20.1330.10">
    <property type="entry name" value="f41 fragment of flagellin, N-terminal domain"/>
    <property type="match status" value="1"/>
</dbReference>
<evidence type="ECO:0000259" key="5">
    <source>
        <dbReference type="Pfam" id="PF00669"/>
    </source>
</evidence>
<comment type="similarity">
    <text evidence="1 4">Belongs to the bacterial flagellin family.</text>
</comment>
<dbReference type="AlphaFoldDB" id="I9NNQ4"/>
<evidence type="ECO:0000256" key="1">
    <source>
        <dbReference type="ARBA" id="ARBA00005709"/>
    </source>
</evidence>
<dbReference type="InterPro" id="IPR001029">
    <property type="entry name" value="Flagellin_N"/>
</dbReference>
<protein>
    <recommendedName>
        <fullName evidence="2 4">Flagellin</fullName>
    </recommendedName>
</protein>
<dbReference type="InterPro" id="IPR042187">
    <property type="entry name" value="Flagellin_C_sub2"/>
</dbReference>
<evidence type="ECO:0000313" key="8">
    <source>
        <dbReference type="Proteomes" id="UP000005361"/>
    </source>
</evidence>
<sequence>MSVVNTNIASLNSWRNLQASQNSMNSSLEKLSSGKKINRAADDASGLAISEKMTAQINGLDQATSNAQNSISLIQTAEGALNETTAILQRIRTLAIQSRNDTNKDVDREQTQKEISQLLSEVDRIAGTTEFNTLKLLNGSQATNGLTFQIGANAGQTINVKIASMGTTALTIATVNLSTAGGASGAITAIDKALSTVSSTRATLGAVQNRLTHTVNNLEVASENLSAARSNLQDTDMAKEMANYSKQQVLIQSGTAMLAQANQSSQSVLKLLQ</sequence>
<comment type="subcellular location">
    <subcellularLocation>
        <location evidence="4">Secreted</location>
    </subcellularLocation>
    <subcellularLocation>
        <location evidence="4">Bacterial flagellum</location>
    </subcellularLocation>
</comment>
<organism evidence="7 8">
    <name type="scientific">Pelosinus fermentans JBW45</name>
    <dbReference type="NCBI Taxonomy" id="1192197"/>
    <lineage>
        <taxon>Bacteria</taxon>
        <taxon>Bacillati</taxon>
        <taxon>Bacillota</taxon>
        <taxon>Negativicutes</taxon>
        <taxon>Selenomonadales</taxon>
        <taxon>Sporomusaceae</taxon>
        <taxon>Pelosinus</taxon>
    </lineage>
</organism>
<name>I9NNQ4_9FIRM</name>
<dbReference type="Proteomes" id="UP000005361">
    <property type="component" value="Chromosome"/>
</dbReference>
<evidence type="ECO:0000256" key="4">
    <source>
        <dbReference type="RuleBase" id="RU362073"/>
    </source>
</evidence>
<dbReference type="Pfam" id="PF00700">
    <property type="entry name" value="Flagellin_C"/>
    <property type="match status" value="1"/>
</dbReference>